<dbReference type="InterPro" id="IPR005895">
    <property type="entry name" value="ABC_transptr_haem_export_CcmA"/>
</dbReference>
<sequence length="201" mass="20713">MDLIGSDLACVRGQREIFAGLGFRVAGGEALLLVGPNGAGKSSLLRLIAGLVRPAAGTLVLDGGDPELSVPEQAHYLGHQDALKPSLTVTENLAFWIDYLGGDRGALEAALDAVALEDIADLPAGYLSAGQRRRLSIARLVAVARPVWLLDEPTSALDVASQARLAGLMQAHLAGGGILLAATHGPLGLDTARELRLGGMA</sequence>
<dbReference type="SUPFAM" id="SSF52540">
    <property type="entry name" value="P-loop containing nucleoside triphosphate hydrolases"/>
    <property type="match status" value="1"/>
</dbReference>
<evidence type="ECO:0000256" key="6">
    <source>
        <dbReference type="ARBA" id="ARBA00022967"/>
    </source>
</evidence>
<dbReference type="NCBIfam" id="TIGR01189">
    <property type="entry name" value="ccmA"/>
    <property type="match status" value="1"/>
</dbReference>
<evidence type="ECO:0000256" key="1">
    <source>
        <dbReference type="ARBA" id="ARBA00005417"/>
    </source>
</evidence>
<comment type="similarity">
    <text evidence="1">Belongs to the ABC transporter superfamily.</text>
</comment>
<keyword evidence="7" id="KW-0472">Membrane</keyword>
<protein>
    <submittedName>
        <fullName evidence="9">Heme ABC exporter ATP-binding protein CcmA</fullName>
    </submittedName>
</protein>
<evidence type="ECO:0000256" key="2">
    <source>
        <dbReference type="ARBA" id="ARBA00022448"/>
    </source>
</evidence>
<accession>A0A327L0P1</accession>
<keyword evidence="3" id="KW-0547">Nucleotide-binding</keyword>
<comment type="caution">
    <text evidence="9">The sequence shown here is derived from an EMBL/GenBank/DDBJ whole genome shotgun (WGS) entry which is preliminary data.</text>
</comment>
<dbReference type="SMART" id="SM00382">
    <property type="entry name" value="AAA"/>
    <property type="match status" value="1"/>
</dbReference>
<proteinExistence type="inferred from homology"/>
<evidence type="ECO:0000313" key="10">
    <source>
        <dbReference type="Proteomes" id="UP000249130"/>
    </source>
</evidence>
<dbReference type="Proteomes" id="UP000249130">
    <property type="component" value="Unassembled WGS sequence"/>
</dbReference>
<reference evidence="9 10" key="1">
    <citation type="submission" date="2017-07" db="EMBL/GenBank/DDBJ databases">
        <title>Draft Genome Sequences of Select Purple Nonsulfur Bacteria.</title>
        <authorList>
            <person name="Lasarre B."/>
            <person name="Mckinlay J.B."/>
        </authorList>
    </citation>
    <scope>NUCLEOTIDE SEQUENCE [LARGE SCALE GENOMIC DNA]</scope>
    <source>
        <strain evidence="9 10">DSM 5909</strain>
    </source>
</reference>
<gene>
    <name evidence="9" type="primary">ccmA</name>
    <name evidence="9" type="ORF">CH341_12155</name>
</gene>
<dbReference type="GO" id="GO:0022857">
    <property type="term" value="F:transmembrane transporter activity"/>
    <property type="evidence" value="ECO:0007669"/>
    <property type="project" value="InterPro"/>
</dbReference>
<dbReference type="InterPro" id="IPR003439">
    <property type="entry name" value="ABC_transporter-like_ATP-bd"/>
</dbReference>
<dbReference type="EMBL" id="NPEX01000068">
    <property type="protein sequence ID" value="RAI43834.1"/>
    <property type="molecule type" value="Genomic_DNA"/>
</dbReference>
<keyword evidence="10" id="KW-1185">Reference proteome</keyword>
<name>A0A327L0P1_9BRAD</name>
<dbReference type="InterPro" id="IPR003593">
    <property type="entry name" value="AAA+_ATPase"/>
</dbReference>
<dbReference type="PANTHER" id="PTHR43499">
    <property type="entry name" value="ABC TRANSPORTER I FAMILY MEMBER 1"/>
    <property type="match status" value="1"/>
</dbReference>
<keyword evidence="2" id="KW-0813">Transport</keyword>
<feature type="domain" description="ABC transporter" evidence="8">
    <location>
        <begin position="3"/>
        <end position="200"/>
    </location>
</feature>
<evidence type="ECO:0000256" key="4">
    <source>
        <dbReference type="ARBA" id="ARBA00022748"/>
    </source>
</evidence>
<evidence type="ECO:0000256" key="5">
    <source>
        <dbReference type="ARBA" id="ARBA00022840"/>
    </source>
</evidence>
<dbReference type="PANTHER" id="PTHR43499:SF1">
    <property type="entry name" value="ABC TRANSPORTER I FAMILY MEMBER 1"/>
    <property type="match status" value="1"/>
</dbReference>
<evidence type="ECO:0000313" key="9">
    <source>
        <dbReference type="EMBL" id="RAI43834.1"/>
    </source>
</evidence>
<keyword evidence="4" id="KW-0201">Cytochrome c-type biogenesis</keyword>
<evidence type="ECO:0000256" key="3">
    <source>
        <dbReference type="ARBA" id="ARBA00022741"/>
    </source>
</evidence>
<dbReference type="RefSeq" id="WP_111419302.1">
    <property type="nucleotide sequence ID" value="NZ_NPEX01000068.1"/>
</dbReference>
<dbReference type="AlphaFoldDB" id="A0A327L0P1"/>
<keyword evidence="6" id="KW-1278">Translocase</keyword>
<keyword evidence="5 9" id="KW-0067">ATP-binding</keyword>
<dbReference type="GO" id="GO:0017004">
    <property type="term" value="P:cytochrome complex assembly"/>
    <property type="evidence" value="ECO:0007669"/>
    <property type="project" value="UniProtKB-KW"/>
</dbReference>
<dbReference type="GO" id="GO:0016887">
    <property type="term" value="F:ATP hydrolysis activity"/>
    <property type="evidence" value="ECO:0007669"/>
    <property type="project" value="InterPro"/>
</dbReference>
<dbReference type="Gene3D" id="3.40.50.300">
    <property type="entry name" value="P-loop containing nucleotide triphosphate hydrolases"/>
    <property type="match status" value="1"/>
</dbReference>
<dbReference type="Pfam" id="PF00005">
    <property type="entry name" value="ABC_tran"/>
    <property type="match status" value="1"/>
</dbReference>
<dbReference type="PROSITE" id="PS00211">
    <property type="entry name" value="ABC_TRANSPORTER_1"/>
    <property type="match status" value="1"/>
</dbReference>
<dbReference type="InterPro" id="IPR027417">
    <property type="entry name" value="P-loop_NTPase"/>
</dbReference>
<organism evidence="9 10">
    <name type="scientific">Rhodoplanes roseus</name>
    <dbReference type="NCBI Taxonomy" id="29409"/>
    <lineage>
        <taxon>Bacteria</taxon>
        <taxon>Pseudomonadati</taxon>
        <taxon>Pseudomonadota</taxon>
        <taxon>Alphaproteobacteria</taxon>
        <taxon>Hyphomicrobiales</taxon>
        <taxon>Nitrobacteraceae</taxon>
        <taxon>Rhodoplanes</taxon>
    </lineage>
</organism>
<evidence type="ECO:0000259" key="8">
    <source>
        <dbReference type="PROSITE" id="PS50893"/>
    </source>
</evidence>
<dbReference type="InterPro" id="IPR017871">
    <property type="entry name" value="ABC_transporter-like_CS"/>
</dbReference>
<dbReference type="PROSITE" id="PS50893">
    <property type="entry name" value="ABC_TRANSPORTER_2"/>
    <property type="match status" value="1"/>
</dbReference>
<dbReference type="GO" id="GO:0005524">
    <property type="term" value="F:ATP binding"/>
    <property type="evidence" value="ECO:0007669"/>
    <property type="project" value="UniProtKB-KW"/>
</dbReference>
<dbReference type="OrthoDB" id="9800654at2"/>
<evidence type="ECO:0000256" key="7">
    <source>
        <dbReference type="ARBA" id="ARBA00023136"/>
    </source>
</evidence>